<sequence length="36" mass="3958">GNEHPVFELELESMVVVEGIGHGMLMVHLEVVVVVE</sequence>
<reference evidence="1" key="1">
    <citation type="journal article" date="2019" name="Sci. Rep.">
        <title>Draft genome of Tanacetum cinerariifolium, the natural source of mosquito coil.</title>
        <authorList>
            <person name="Yamashiro T."/>
            <person name="Shiraishi A."/>
            <person name="Satake H."/>
            <person name="Nakayama K."/>
        </authorList>
    </citation>
    <scope>NUCLEOTIDE SEQUENCE</scope>
</reference>
<dbReference type="AlphaFoldDB" id="A0A699UL10"/>
<protein>
    <submittedName>
        <fullName evidence="1">Uncharacterized protein</fullName>
    </submittedName>
</protein>
<proteinExistence type="predicted"/>
<dbReference type="EMBL" id="BKCJ011333977">
    <property type="protein sequence ID" value="GFD22026.1"/>
    <property type="molecule type" value="Genomic_DNA"/>
</dbReference>
<evidence type="ECO:0000313" key="1">
    <source>
        <dbReference type="EMBL" id="GFD22026.1"/>
    </source>
</evidence>
<gene>
    <name evidence="1" type="ORF">Tci_893995</name>
</gene>
<accession>A0A699UL10</accession>
<comment type="caution">
    <text evidence="1">The sequence shown here is derived from an EMBL/GenBank/DDBJ whole genome shotgun (WGS) entry which is preliminary data.</text>
</comment>
<organism evidence="1">
    <name type="scientific">Tanacetum cinerariifolium</name>
    <name type="common">Dalmatian daisy</name>
    <name type="synonym">Chrysanthemum cinerariifolium</name>
    <dbReference type="NCBI Taxonomy" id="118510"/>
    <lineage>
        <taxon>Eukaryota</taxon>
        <taxon>Viridiplantae</taxon>
        <taxon>Streptophyta</taxon>
        <taxon>Embryophyta</taxon>
        <taxon>Tracheophyta</taxon>
        <taxon>Spermatophyta</taxon>
        <taxon>Magnoliopsida</taxon>
        <taxon>eudicotyledons</taxon>
        <taxon>Gunneridae</taxon>
        <taxon>Pentapetalae</taxon>
        <taxon>asterids</taxon>
        <taxon>campanulids</taxon>
        <taxon>Asterales</taxon>
        <taxon>Asteraceae</taxon>
        <taxon>Asteroideae</taxon>
        <taxon>Anthemideae</taxon>
        <taxon>Anthemidinae</taxon>
        <taxon>Tanacetum</taxon>
    </lineage>
</organism>
<feature type="non-terminal residue" evidence="1">
    <location>
        <position position="1"/>
    </location>
</feature>
<name>A0A699UL10_TANCI</name>